<evidence type="ECO:0000313" key="7">
    <source>
        <dbReference type="EMBL" id="CUS11969.1"/>
    </source>
</evidence>
<feature type="domain" description="PNPLA" evidence="6">
    <location>
        <begin position="693"/>
        <end position="863"/>
    </location>
</feature>
<dbReference type="GO" id="GO:0016020">
    <property type="term" value="C:membrane"/>
    <property type="evidence" value="ECO:0007669"/>
    <property type="project" value="TreeGrafter"/>
</dbReference>
<dbReference type="InterPro" id="IPR002641">
    <property type="entry name" value="PNPLA_dom"/>
</dbReference>
<dbReference type="PROSITE" id="PS51635">
    <property type="entry name" value="PNPLA"/>
    <property type="match status" value="1"/>
</dbReference>
<evidence type="ECO:0000256" key="3">
    <source>
        <dbReference type="ARBA" id="ARBA00023098"/>
    </source>
</evidence>
<dbReference type="GO" id="GO:0046486">
    <property type="term" value="P:glycerolipid metabolic process"/>
    <property type="evidence" value="ECO:0007669"/>
    <property type="project" value="UniProtKB-ARBA"/>
</dbReference>
<protein>
    <recommendedName>
        <fullName evidence="6">PNPLA domain-containing protein</fullName>
    </recommendedName>
</protein>
<dbReference type="GO" id="GO:0016042">
    <property type="term" value="P:lipid catabolic process"/>
    <property type="evidence" value="ECO:0007669"/>
    <property type="project" value="UniProtKB-KW"/>
</dbReference>
<feature type="short sequence motif" description="DGA/G" evidence="4">
    <location>
        <begin position="850"/>
        <end position="852"/>
    </location>
</feature>
<comment type="caution">
    <text evidence="4">Lacks conserved residue(s) required for the propagation of feature annotation.</text>
</comment>
<keyword evidence="3" id="KW-0443">Lipid metabolism</keyword>
<dbReference type="EMBL" id="LN891007">
    <property type="protein sequence ID" value="CUS11969.1"/>
    <property type="molecule type" value="Genomic_DNA"/>
</dbReference>
<evidence type="ECO:0000259" key="6">
    <source>
        <dbReference type="PROSITE" id="PS51635"/>
    </source>
</evidence>
<evidence type="ECO:0000256" key="2">
    <source>
        <dbReference type="ARBA" id="ARBA00022963"/>
    </source>
</evidence>
<proteinExistence type="predicted"/>
<dbReference type="InterPro" id="IPR016035">
    <property type="entry name" value="Acyl_Trfase/lysoPLipase"/>
</dbReference>
<accession>A0A292PWN8</accession>
<dbReference type="AlphaFoldDB" id="A0A292PWN8"/>
<sequence length="1156" mass="130989">MPSIFSGARCSTEPPTNCDQSLSWCSQCESVLCGVCWKIQVAHRPATASGARAKKKLHEKTNLEIAEYILAILEPNLTDDEIRDAHISNVRSRWFGMEIDNRHSVQALLKSKRFLELTSGSEIDPALQYPCLVSFVGETGGGATEIEGVTPVIGNQPDSPTSADVHLFLDPKTINTTRPICFADCEGFGGGNRAPLCTRAKESYKKFKFAHYPHRTKTRKRKIEIAEKYTRQWAVEKLKLETHIVDLLTWADNAFEKSLNQPMLPNAIIIVNGLESNDNTGSNWWDVDWVTQDQLKKLKDRISIPSSCEPLTPRLTGSAQIHSEGIISRAAIIPDFVGKLANHWRTEQKKSIMSLQDLILCYYSDFKIICIPSANDPPHIINQQYSKLRELIVQGARCSENARKLAGLLMTGEDLDYYLERGFDHFCSSKLPFNFLQAAVRAKPVPITFSDHLLRTSITLLKQQPDDNGKCLLGKLAPIFASSILLDVIRKKIPYKAIEIGNTTRIFETYREQCETAQKELYQKYWCCEKRDHKGRRCANRQNGHQKGHQNYKGRVFGAGAFWAESVLDSPDLIEFFNQEITTDLEKRCNYWEAKLPEIQKEGFEEEKKVALETHIALCCATLYRHRGPYISKLTSHTTCSFCLISTPLYPLFCGHAMGTSLESDSQSSNFWASDTLLRWYKLLANIFSGGGIVAAGLGIGKFSIAECIQKFRQVSKQAFVKRPGIGSIIGPVIEAQHHSRYRSVNLDRALQNAFGEKSLLFGGQRDPTGEPTTRVGVSTTTSTGRAFLLANYQRSPLTHSIVGRFSYEFYRGETAEEELKIWEALRATAAAPRYFKSFYHKPSGHTFDDGGIRYNNPVLLANTERKVIWPEKRDRDPDILLSIGTLKSTQFRSNSKVADKQNSKPRLGLRQYIRKVWKIAANAIEDDLDCENTWHNFFDSLNIPETGEYRKRKYCRLNPKIPEPLPALDSVARMDELENRTRQYCKESPEVRNVALTLTASLFYFELKGAKESPQQVGTRMWSCNGEILCRLPANSDSLMLLCDRLKKHNTGNNSQPWFYIGSENYDYEPLYETPDSITKTIQEVSGEEDGEEDKEVEDGQEEGMEEEEKGTFPLGIRPNSAQSDGYTTELMRRWSRPLLKKSQSLSRMPDLKAE</sequence>
<dbReference type="PANTHER" id="PTHR24185">
    <property type="entry name" value="CALCIUM-INDEPENDENT PHOSPHOLIPASE A2-GAMMA"/>
    <property type="match status" value="1"/>
</dbReference>
<dbReference type="CDD" id="cd07199">
    <property type="entry name" value="Pat17_PNPLA8_PNPLA9_like"/>
    <property type="match status" value="1"/>
</dbReference>
<dbReference type="GO" id="GO:0019369">
    <property type="term" value="P:arachidonate metabolic process"/>
    <property type="evidence" value="ECO:0007669"/>
    <property type="project" value="TreeGrafter"/>
</dbReference>
<dbReference type="Proteomes" id="UP001412239">
    <property type="component" value="Unassembled WGS sequence"/>
</dbReference>
<feature type="compositionally biased region" description="Acidic residues" evidence="5">
    <location>
        <begin position="1087"/>
        <end position="1110"/>
    </location>
</feature>
<dbReference type="Pfam" id="PF01734">
    <property type="entry name" value="Patatin"/>
    <property type="match status" value="1"/>
</dbReference>
<evidence type="ECO:0000256" key="1">
    <source>
        <dbReference type="ARBA" id="ARBA00022801"/>
    </source>
</evidence>
<dbReference type="Gene3D" id="3.40.1090.10">
    <property type="entry name" value="Cytosolic phospholipase A2 catalytic domain"/>
    <property type="match status" value="1"/>
</dbReference>
<evidence type="ECO:0000256" key="5">
    <source>
        <dbReference type="SAM" id="MobiDB-lite"/>
    </source>
</evidence>
<keyword evidence="2" id="KW-0442">Lipid degradation</keyword>
<reference evidence="7" key="1">
    <citation type="submission" date="2015-10" db="EMBL/GenBank/DDBJ databases">
        <authorList>
            <person name="Regsiter A."/>
            <person name="william w."/>
        </authorList>
    </citation>
    <scope>NUCLEOTIDE SEQUENCE</scope>
    <source>
        <strain evidence="7">Montdore</strain>
    </source>
</reference>
<organism evidence="7 8">
    <name type="scientific">Tuber aestivum</name>
    <name type="common">summer truffle</name>
    <dbReference type="NCBI Taxonomy" id="59557"/>
    <lineage>
        <taxon>Eukaryota</taxon>
        <taxon>Fungi</taxon>
        <taxon>Dikarya</taxon>
        <taxon>Ascomycota</taxon>
        <taxon>Pezizomycotina</taxon>
        <taxon>Pezizomycetes</taxon>
        <taxon>Pezizales</taxon>
        <taxon>Tuberaceae</taxon>
        <taxon>Tuber</taxon>
    </lineage>
</organism>
<name>A0A292PWN8_9PEZI</name>
<dbReference type="SUPFAM" id="SSF52151">
    <property type="entry name" value="FabD/lysophospholipase-like"/>
    <property type="match status" value="1"/>
</dbReference>
<keyword evidence="1" id="KW-0378">Hydrolase</keyword>
<keyword evidence="8" id="KW-1185">Reference proteome</keyword>
<gene>
    <name evidence="7" type="ORF">GSTUAT00003883001</name>
</gene>
<evidence type="ECO:0000256" key="4">
    <source>
        <dbReference type="PROSITE-ProRule" id="PRU01161"/>
    </source>
</evidence>
<evidence type="ECO:0000313" key="8">
    <source>
        <dbReference type="Proteomes" id="UP001412239"/>
    </source>
</evidence>
<feature type="region of interest" description="Disordered" evidence="5">
    <location>
        <begin position="1084"/>
        <end position="1135"/>
    </location>
</feature>
<dbReference type="GO" id="GO:0047499">
    <property type="term" value="F:calcium-independent phospholipase A2 activity"/>
    <property type="evidence" value="ECO:0007669"/>
    <property type="project" value="TreeGrafter"/>
</dbReference>
<dbReference type="PANTHER" id="PTHR24185:SF1">
    <property type="entry name" value="CALCIUM-INDEPENDENT PHOSPHOLIPASE A2-GAMMA"/>
    <property type="match status" value="1"/>
</dbReference>